<evidence type="ECO:0000259" key="10">
    <source>
        <dbReference type="PROSITE" id="PS50142"/>
    </source>
</evidence>
<evidence type="ECO:0000256" key="7">
    <source>
        <dbReference type="ARBA" id="ARBA00022884"/>
    </source>
</evidence>
<protein>
    <recommendedName>
        <fullName evidence="8">Ribonuclease 3</fullName>
        <ecNumber evidence="8">3.1.26.3</ecNumber>
    </recommendedName>
    <alternativeName>
        <fullName evidence="8">Ribonuclease III</fullName>
        <shortName evidence="8">RNase III</shortName>
    </alternativeName>
</protein>
<evidence type="ECO:0000256" key="3">
    <source>
        <dbReference type="ARBA" id="ARBA00022664"/>
    </source>
</evidence>
<dbReference type="Pfam" id="PF14622">
    <property type="entry name" value="Ribonucleas_3_3"/>
    <property type="match status" value="1"/>
</dbReference>
<evidence type="ECO:0000256" key="1">
    <source>
        <dbReference type="ARBA" id="ARBA00000109"/>
    </source>
</evidence>
<dbReference type="PROSITE" id="PS00517">
    <property type="entry name" value="RNASE_3_1"/>
    <property type="match status" value="1"/>
</dbReference>
<name>A0ABT0TVY0_9HELI</name>
<dbReference type="NCBIfam" id="TIGR02191">
    <property type="entry name" value="RNaseIII"/>
    <property type="match status" value="1"/>
</dbReference>
<feature type="active site" evidence="8">
    <location>
        <position position="43"/>
    </location>
</feature>
<evidence type="ECO:0000313" key="12">
    <source>
        <dbReference type="Proteomes" id="UP001057522"/>
    </source>
</evidence>
<keyword evidence="6 8" id="KW-0378">Hydrolase</keyword>
<sequence length="224" mass="25590">MNLNDFQRYLGYHFSNQNLLQEALTHKSAKKSTHNERLEFLGDAVLDLIIGEFLYKKFPHSPEGELSKMRASMVNEKAFAKIARHLNIGECLYISHSEEQNNGREKDSILSNAFEAIVGAIYLESGLEKVQTIVLKILDILYPKIDLENLFYDYKTSLQELTQALFGITPEYVVLDSKGPDHNKEFLMGVFIQNKEYAKAKGKSKKEAQQNCAKIALKILKDKQ</sequence>
<keyword evidence="8" id="KW-0698">rRNA processing</keyword>
<dbReference type="PROSITE" id="PS50137">
    <property type="entry name" value="DS_RBD"/>
    <property type="match status" value="1"/>
</dbReference>
<organism evidence="11 12">
    <name type="scientific">Helicobacter colisuis</name>
    <dbReference type="NCBI Taxonomy" id="2949739"/>
    <lineage>
        <taxon>Bacteria</taxon>
        <taxon>Pseudomonadati</taxon>
        <taxon>Campylobacterota</taxon>
        <taxon>Epsilonproteobacteria</taxon>
        <taxon>Campylobacterales</taxon>
        <taxon>Helicobacteraceae</taxon>
        <taxon>Helicobacter</taxon>
    </lineage>
</organism>
<dbReference type="InterPro" id="IPR036389">
    <property type="entry name" value="RNase_III_sf"/>
</dbReference>
<dbReference type="Pfam" id="PF00035">
    <property type="entry name" value="dsrm"/>
    <property type="match status" value="1"/>
</dbReference>
<dbReference type="GO" id="GO:0004525">
    <property type="term" value="F:ribonuclease III activity"/>
    <property type="evidence" value="ECO:0007669"/>
    <property type="project" value="UniProtKB-EC"/>
</dbReference>
<dbReference type="InterPro" id="IPR014720">
    <property type="entry name" value="dsRBD_dom"/>
</dbReference>
<evidence type="ECO:0000256" key="2">
    <source>
        <dbReference type="ARBA" id="ARBA00010183"/>
    </source>
</evidence>
<dbReference type="PANTHER" id="PTHR11207">
    <property type="entry name" value="RIBONUCLEASE III"/>
    <property type="match status" value="1"/>
</dbReference>
<comment type="subunit">
    <text evidence="8">Homodimer.</text>
</comment>
<dbReference type="CDD" id="cd00593">
    <property type="entry name" value="RIBOc"/>
    <property type="match status" value="1"/>
</dbReference>
<feature type="active site" evidence="8">
    <location>
        <position position="115"/>
    </location>
</feature>
<dbReference type="HAMAP" id="MF_00104">
    <property type="entry name" value="RNase_III"/>
    <property type="match status" value="1"/>
</dbReference>
<dbReference type="EMBL" id="JAMOKX010000003">
    <property type="protein sequence ID" value="MCL9819447.1"/>
    <property type="molecule type" value="Genomic_DNA"/>
</dbReference>
<keyword evidence="8" id="KW-0479">Metal-binding</keyword>
<feature type="binding site" evidence="8">
    <location>
        <position position="112"/>
    </location>
    <ligand>
        <name>Mg(2+)</name>
        <dbReference type="ChEBI" id="CHEBI:18420"/>
    </ligand>
</feature>
<dbReference type="PANTHER" id="PTHR11207:SF0">
    <property type="entry name" value="RIBONUCLEASE 3"/>
    <property type="match status" value="1"/>
</dbReference>
<accession>A0ABT0TVY0</accession>
<feature type="domain" description="DRBM" evidence="9">
    <location>
        <begin position="153"/>
        <end position="222"/>
    </location>
</feature>
<gene>
    <name evidence="8 11" type="primary">rnc</name>
    <name evidence="11" type="ORF">NCR95_04585</name>
</gene>
<dbReference type="EC" id="3.1.26.3" evidence="8"/>
<evidence type="ECO:0000256" key="8">
    <source>
        <dbReference type="HAMAP-Rule" id="MF_00104"/>
    </source>
</evidence>
<dbReference type="Gene3D" id="3.30.160.20">
    <property type="match status" value="1"/>
</dbReference>
<evidence type="ECO:0000259" key="9">
    <source>
        <dbReference type="PROSITE" id="PS50137"/>
    </source>
</evidence>
<keyword evidence="4 8" id="KW-0540">Nuclease</keyword>
<keyword evidence="8" id="KW-0699">rRNA-binding</keyword>
<comment type="subcellular location">
    <subcellularLocation>
        <location evidence="8">Cytoplasm</location>
    </subcellularLocation>
</comment>
<feature type="binding site" evidence="8">
    <location>
        <position position="115"/>
    </location>
    <ligand>
        <name>Mg(2+)</name>
        <dbReference type="ChEBI" id="CHEBI:18420"/>
    </ligand>
</feature>
<evidence type="ECO:0000256" key="4">
    <source>
        <dbReference type="ARBA" id="ARBA00022722"/>
    </source>
</evidence>
<keyword evidence="8" id="KW-0819">tRNA processing</keyword>
<dbReference type="SMART" id="SM00358">
    <property type="entry name" value="DSRM"/>
    <property type="match status" value="1"/>
</dbReference>
<keyword evidence="12" id="KW-1185">Reference proteome</keyword>
<dbReference type="RefSeq" id="WP_112056630.1">
    <property type="nucleotide sequence ID" value="NZ_JAMOKV010000001.1"/>
</dbReference>
<keyword evidence="3 8" id="KW-0507">mRNA processing</keyword>
<dbReference type="CDD" id="cd10845">
    <property type="entry name" value="DSRM_RNAse_III_family"/>
    <property type="match status" value="1"/>
</dbReference>
<dbReference type="SMART" id="SM00535">
    <property type="entry name" value="RIBOc"/>
    <property type="match status" value="1"/>
</dbReference>
<dbReference type="SUPFAM" id="SSF54768">
    <property type="entry name" value="dsRNA-binding domain-like"/>
    <property type="match status" value="1"/>
</dbReference>
<evidence type="ECO:0000313" key="11">
    <source>
        <dbReference type="EMBL" id="MCL9819447.1"/>
    </source>
</evidence>
<keyword evidence="5 8" id="KW-0255">Endonuclease</keyword>
<dbReference type="InterPro" id="IPR000999">
    <property type="entry name" value="RNase_III_dom"/>
</dbReference>
<dbReference type="InterPro" id="IPR011907">
    <property type="entry name" value="RNase_III"/>
</dbReference>
<keyword evidence="8" id="KW-0460">Magnesium</keyword>
<comment type="caution">
    <text evidence="11">The sequence shown here is derived from an EMBL/GenBank/DDBJ whole genome shotgun (WGS) entry which is preliminary data.</text>
</comment>
<dbReference type="Proteomes" id="UP001057522">
    <property type="component" value="Unassembled WGS sequence"/>
</dbReference>
<keyword evidence="7 8" id="KW-0694">RNA-binding</keyword>
<comment type="catalytic activity">
    <reaction evidence="1 8">
        <text>Endonucleolytic cleavage to 5'-phosphomonoester.</text>
        <dbReference type="EC" id="3.1.26.3"/>
    </reaction>
</comment>
<comment type="function">
    <text evidence="8">Digests double-stranded RNA. Involved in the processing of primary rRNA transcript to yield the immediate precursors to the large and small rRNAs (23S and 16S). Processes some mRNAs, and tRNAs when they are encoded in the rRNA operon. Processes pre-crRNA and tracrRNA of type II CRISPR loci if present in the organism.</text>
</comment>
<comment type="cofactor">
    <cofactor evidence="8">
        <name>Mg(2+)</name>
        <dbReference type="ChEBI" id="CHEBI:18420"/>
    </cofactor>
</comment>
<evidence type="ECO:0000256" key="6">
    <source>
        <dbReference type="ARBA" id="ARBA00022801"/>
    </source>
</evidence>
<dbReference type="PROSITE" id="PS50142">
    <property type="entry name" value="RNASE_3_2"/>
    <property type="match status" value="1"/>
</dbReference>
<dbReference type="Gene3D" id="1.10.1520.10">
    <property type="entry name" value="Ribonuclease III domain"/>
    <property type="match status" value="1"/>
</dbReference>
<feature type="binding site" evidence="8">
    <location>
        <position position="39"/>
    </location>
    <ligand>
        <name>Mg(2+)</name>
        <dbReference type="ChEBI" id="CHEBI:18420"/>
    </ligand>
</feature>
<dbReference type="SUPFAM" id="SSF69065">
    <property type="entry name" value="RNase III domain-like"/>
    <property type="match status" value="1"/>
</dbReference>
<keyword evidence="8" id="KW-0963">Cytoplasm</keyword>
<proteinExistence type="inferred from homology"/>
<comment type="similarity">
    <text evidence="2">Belongs to the ribonuclease III family.</text>
</comment>
<feature type="domain" description="RNase III" evidence="10">
    <location>
        <begin position="3"/>
        <end position="126"/>
    </location>
</feature>
<reference evidence="11" key="1">
    <citation type="submission" date="2022-06" db="EMBL/GenBank/DDBJ databases">
        <title>Helicobacter colisuis sp. nov.</title>
        <authorList>
            <person name="Papic B."/>
            <person name="Gruntar I."/>
        </authorList>
    </citation>
    <scope>NUCLEOTIDE SEQUENCE</scope>
    <source>
        <strain evidence="11">11154-15</strain>
    </source>
</reference>
<evidence type="ECO:0000256" key="5">
    <source>
        <dbReference type="ARBA" id="ARBA00022759"/>
    </source>
</evidence>